<evidence type="ECO:0000313" key="3">
    <source>
        <dbReference type="Proteomes" id="UP000419144"/>
    </source>
</evidence>
<accession>A0A640KZ77</accession>
<reference evidence="2" key="1">
    <citation type="submission" date="2019-11" db="EMBL/GenBank/DDBJ databases">
        <title>Leishmania tarentolae CDS.</title>
        <authorList>
            <person name="Goto Y."/>
            <person name="Yamagishi J."/>
        </authorList>
    </citation>
    <scope>NUCLEOTIDE SEQUENCE [LARGE SCALE GENOMIC DNA]</scope>
    <source>
        <strain evidence="2">Parrot Tar II</strain>
    </source>
</reference>
<organism evidence="2 3">
    <name type="scientific">Leishmania tarentolae</name>
    <name type="common">Sauroleishmania tarentolae</name>
    <dbReference type="NCBI Taxonomy" id="5689"/>
    <lineage>
        <taxon>Eukaryota</taxon>
        <taxon>Discoba</taxon>
        <taxon>Euglenozoa</taxon>
        <taxon>Kinetoplastea</taxon>
        <taxon>Metakinetoplastina</taxon>
        <taxon>Trypanosomatida</taxon>
        <taxon>Trypanosomatidae</taxon>
        <taxon>Leishmaniinae</taxon>
        <taxon>Leishmania</taxon>
        <taxon>lizard Leishmania</taxon>
    </lineage>
</organism>
<evidence type="ECO:0008006" key="4">
    <source>
        <dbReference type="Google" id="ProtNLM"/>
    </source>
</evidence>
<evidence type="ECO:0000313" key="2">
    <source>
        <dbReference type="EMBL" id="GET92847.1"/>
    </source>
</evidence>
<protein>
    <recommendedName>
        <fullName evidence="4">Guanine nucleotide-binding protein subunit beta-like protein</fullName>
    </recommendedName>
</protein>
<dbReference type="OrthoDB" id="271805at2759"/>
<gene>
    <name evidence="2" type="ORF">LtaPh_3533300</name>
</gene>
<keyword evidence="3" id="KW-1185">Reference proteome</keyword>
<dbReference type="VEuPathDB" id="TriTrypDB:LtaPh_3533300"/>
<evidence type="ECO:0000256" key="1">
    <source>
        <dbReference type="SAM" id="MobiDB-lite"/>
    </source>
</evidence>
<dbReference type="AlphaFoldDB" id="A0A640KZ77"/>
<dbReference type="Proteomes" id="UP000419144">
    <property type="component" value="Unassembled WGS sequence"/>
</dbReference>
<dbReference type="Gene3D" id="2.130.10.10">
    <property type="entry name" value="YVTN repeat-like/Quinoprotein amine dehydrogenase"/>
    <property type="match status" value="2"/>
</dbReference>
<comment type="caution">
    <text evidence="2">The sequence shown here is derived from an EMBL/GenBank/DDBJ whole genome shotgun (WGS) entry which is preliminary data.</text>
</comment>
<sequence>MSCIAPAFDSLRCAYGGVYDSVNDTDVDPNGGCLYAACSSGDVCVWNIQTHKLQVRLRHPQWVNAVRCFPIRNSAASGAMSLQPPPPASPAAAAAGGADSDPLNADLAVDRDIRWVLTGTEDGVVAVWCPVTYRMQSACRPGRAAITALQLIPETSFCSANRANASNMEHCTAGALLGRASKEADDGPAICCAASLRDVYVFRVTTASSELVLLHALQHQGLITAITYVSTSISLSTPLLVVGQEEGTLCVWNCTAWTYHDTMPYPTGEADVEADARDDPTSVHEPVYQLGRVFKTFLYNRRRCNPSNDQAAVEEEAAATASMDLSDFIAVVPASVSADTIEVLERKYGTLPQNAKEVFLQQQQQHQGPGDSSLPAPPRDWRYDKRRVTCLAAAPNPTRSNPNSYLYSGHATGEVLLWGSVRQELPFLLLLKKILLFKPGAWVWNLCAVATLHTSATQPLQGRRAKAAAKLPSRLAKNKAKEGAMTNAETSLIPTRYAPARRQFPLKTTHVSPLELIVWSDGGAVEYVGTCKGRVLHRQGPGFVCAAACVWSGPMIMPPPEDESANLLHEGHASAFASSREATSKRSGGAVRGSRQTSSFSAHQYVVMAGFDGRVERYDVTEVLELVKSSGKWAL</sequence>
<dbReference type="InterPro" id="IPR036322">
    <property type="entry name" value="WD40_repeat_dom_sf"/>
</dbReference>
<dbReference type="SMART" id="SM00320">
    <property type="entry name" value="WD40"/>
    <property type="match status" value="4"/>
</dbReference>
<dbReference type="InterPro" id="IPR001680">
    <property type="entry name" value="WD40_rpt"/>
</dbReference>
<dbReference type="SUPFAM" id="SSF50978">
    <property type="entry name" value="WD40 repeat-like"/>
    <property type="match status" value="1"/>
</dbReference>
<feature type="region of interest" description="Disordered" evidence="1">
    <location>
        <begin position="360"/>
        <end position="379"/>
    </location>
</feature>
<name>A0A640KZ77_LEITA</name>
<proteinExistence type="predicted"/>
<dbReference type="EMBL" id="BLBS01000056">
    <property type="protein sequence ID" value="GET92847.1"/>
    <property type="molecule type" value="Genomic_DNA"/>
</dbReference>
<dbReference type="InterPro" id="IPR015943">
    <property type="entry name" value="WD40/YVTN_repeat-like_dom_sf"/>
</dbReference>